<dbReference type="Proteomes" id="UP000464658">
    <property type="component" value="Chromosome"/>
</dbReference>
<sequence length="335" mass="39088">MKHDKKKDNVILFPGLKERLIEKGMAALKDKQYQEALHLFSEAKSYDDDEESDIHLGMAICFWSWVSCRMQSVFVKKMLHEGYGHYFTVLQVYMTILIQLKEYEEVKQTIEAVLEENHLPAESAEHFYKLLEFSRKMIESPEEILDEDEDAGSEVNIDDMLKRPEEQVQFIHSLKDRNITPHMGLLNTILQNPDGNPLVKSMILQLLADHDVAKPVHVTKFGDSLTLIPSEAVKPEQMPLLQQVLRMLDDTLGNENPTLYQGVEELWRRHLFVLYPFLPKYTDPSLWAAALHKVGYEMHGIEIELEELHLLYEFNERELREACTMLKDIEEISYL</sequence>
<proteinExistence type="predicted"/>
<evidence type="ECO:0000313" key="1">
    <source>
        <dbReference type="EMBL" id="BBP91288.1"/>
    </source>
</evidence>
<evidence type="ECO:0000313" key="2">
    <source>
        <dbReference type="Proteomes" id="UP000464658"/>
    </source>
</evidence>
<dbReference type="AlphaFoldDB" id="A0A5S9ME63"/>
<dbReference type="EMBL" id="AP021906">
    <property type="protein sequence ID" value="BBP91288.1"/>
    <property type="molecule type" value="Genomic_DNA"/>
</dbReference>
<organism evidence="1 2">
    <name type="scientific">Bacillus safensis</name>
    <dbReference type="NCBI Taxonomy" id="561879"/>
    <lineage>
        <taxon>Bacteria</taxon>
        <taxon>Bacillati</taxon>
        <taxon>Bacillota</taxon>
        <taxon>Bacilli</taxon>
        <taxon>Bacillales</taxon>
        <taxon>Bacillaceae</taxon>
        <taxon>Bacillus</taxon>
    </lineage>
</organism>
<dbReference type="Gene3D" id="1.25.40.10">
    <property type="entry name" value="Tetratricopeptide repeat domain"/>
    <property type="match status" value="1"/>
</dbReference>
<dbReference type="SUPFAM" id="SSF48452">
    <property type="entry name" value="TPR-like"/>
    <property type="match status" value="1"/>
</dbReference>
<gene>
    <name evidence="1" type="primary">ysoA</name>
    <name evidence="1" type="ORF">BsIDN1_49060</name>
</gene>
<protein>
    <submittedName>
        <fullName evidence="1">TPR repeat-containing protein YsoA</fullName>
    </submittedName>
</protein>
<dbReference type="SUPFAM" id="SSF116965">
    <property type="entry name" value="Hypothetical protein MPN330"/>
    <property type="match status" value="1"/>
</dbReference>
<accession>A0A5S9ME63</accession>
<name>A0A5S9ME63_BACIA</name>
<reference evidence="1 2" key="1">
    <citation type="submission" date="2019-12" db="EMBL/GenBank/DDBJ databases">
        <title>Full genome sequence of a Bacillus safensis strain isolated from commercially available natto in Indonesia.</title>
        <authorList>
            <person name="Yoshida M."/>
            <person name="Uomi M."/>
            <person name="Waturangi D."/>
            <person name="Ekaputri J.J."/>
            <person name="Setiamarga D.H.E."/>
        </authorList>
    </citation>
    <scope>NUCLEOTIDE SEQUENCE [LARGE SCALE GENOMIC DNA]</scope>
    <source>
        <strain evidence="1 2">IDN1</strain>
    </source>
</reference>
<dbReference type="InterPro" id="IPR011990">
    <property type="entry name" value="TPR-like_helical_dom_sf"/>
</dbReference>